<sequence length="143" mass="16272">MGLCALVSTPGIIDILTKHWLEETKYMQHWIELAKNDPRFAGALAVLLLRQDDISPRVITSMLQAAGGNNDFVARVATEQLQYSLTREAGRDNTISSVHRHLCLIIFLSHSTFDKHHLSHGPPHLYRREITMINKLSYGVWKL</sequence>
<protein>
    <submittedName>
        <fullName evidence="1">Uncharacterized protein</fullName>
    </submittedName>
</protein>
<proteinExistence type="predicted"/>
<name>A0A0C3GH30_PILCF</name>
<gene>
    <name evidence="1" type="ORF">PILCRDRAFT_2197</name>
</gene>
<dbReference type="Proteomes" id="UP000054166">
    <property type="component" value="Unassembled WGS sequence"/>
</dbReference>
<reference evidence="1 2" key="1">
    <citation type="submission" date="2014-04" db="EMBL/GenBank/DDBJ databases">
        <authorList>
            <consortium name="DOE Joint Genome Institute"/>
            <person name="Kuo A."/>
            <person name="Tarkka M."/>
            <person name="Buscot F."/>
            <person name="Kohler A."/>
            <person name="Nagy L.G."/>
            <person name="Floudas D."/>
            <person name="Copeland A."/>
            <person name="Barry K.W."/>
            <person name="Cichocki N."/>
            <person name="Veneault-Fourrey C."/>
            <person name="LaButti K."/>
            <person name="Lindquist E.A."/>
            <person name="Lipzen A."/>
            <person name="Lundell T."/>
            <person name="Morin E."/>
            <person name="Murat C."/>
            <person name="Sun H."/>
            <person name="Tunlid A."/>
            <person name="Henrissat B."/>
            <person name="Grigoriev I.V."/>
            <person name="Hibbett D.S."/>
            <person name="Martin F."/>
            <person name="Nordberg H.P."/>
            <person name="Cantor M.N."/>
            <person name="Hua S.X."/>
        </authorList>
    </citation>
    <scope>NUCLEOTIDE SEQUENCE [LARGE SCALE GENOMIC DNA]</scope>
    <source>
        <strain evidence="1 2">F 1598</strain>
    </source>
</reference>
<dbReference type="InParanoid" id="A0A0C3GH30"/>
<evidence type="ECO:0000313" key="1">
    <source>
        <dbReference type="EMBL" id="KIM89931.1"/>
    </source>
</evidence>
<evidence type="ECO:0000313" key="2">
    <source>
        <dbReference type="Proteomes" id="UP000054166"/>
    </source>
</evidence>
<keyword evidence="2" id="KW-1185">Reference proteome</keyword>
<dbReference type="EMBL" id="KN832974">
    <property type="protein sequence ID" value="KIM89931.1"/>
    <property type="molecule type" value="Genomic_DNA"/>
</dbReference>
<dbReference type="AlphaFoldDB" id="A0A0C3GH30"/>
<dbReference type="HOGENOM" id="CLU_1806922_0_0_1"/>
<organism evidence="1 2">
    <name type="scientific">Piloderma croceum (strain F 1598)</name>
    <dbReference type="NCBI Taxonomy" id="765440"/>
    <lineage>
        <taxon>Eukaryota</taxon>
        <taxon>Fungi</taxon>
        <taxon>Dikarya</taxon>
        <taxon>Basidiomycota</taxon>
        <taxon>Agaricomycotina</taxon>
        <taxon>Agaricomycetes</taxon>
        <taxon>Agaricomycetidae</taxon>
        <taxon>Atheliales</taxon>
        <taxon>Atheliaceae</taxon>
        <taxon>Piloderma</taxon>
    </lineage>
</organism>
<accession>A0A0C3GH30</accession>
<reference evidence="2" key="2">
    <citation type="submission" date="2015-01" db="EMBL/GenBank/DDBJ databases">
        <title>Evolutionary Origins and Diversification of the Mycorrhizal Mutualists.</title>
        <authorList>
            <consortium name="DOE Joint Genome Institute"/>
            <consortium name="Mycorrhizal Genomics Consortium"/>
            <person name="Kohler A."/>
            <person name="Kuo A."/>
            <person name="Nagy L.G."/>
            <person name="Floudas D."/>
            <person name="Copeland A."/>
            <person name="Barry K.W."/>
            <person name="Cichocki N."/>
            <person name="Veneault-Fourrey C."/>
            <person name="LaButti K."/>
            <person name="Lindquist E.A."/>
            <person name="Lipzen A."/>
            <person name="Lundell T."/>
            <person name="Morin E."/>
            <person name="Murat C."/>
            <person name="Riley R."/>
            <person name="Ohm R."/>
            <person name="Sun H."/>
            <person name="Tunlid A."/>
            <person name="Henrissat B."/>
            <person name="Grigoriev I.V."/>
            <person name="Hibbett D.S."/>
            <person name="Martin F."/>
        </authorList>
    </citation>
    <scope>NUCLEOTIDE SEQUENCE [LARGE SCALE GENOMIC DNA]</scope>
    <source>
        <strain evidence="2">F 1598</strain>
    </source>
</reference>